<feature type="region of interest" description="Disordered" evidence="1">
    <location>
        <begin position="162"/>
        <end position="193"/>
    </location>
</feature>
<dbReference type="Proteomes" id="UP000002029">
    <property type="component" value="Plasmid pSROS01"/>
</dbReference>
<name>D2BFY1_STRRD</name>
<dbReference type="eggNOG" id="ENOG503018Y">
    <property type="taxonomic scope" value="Bacteria"/>
</dbReference>
<keyword evidence="3" id="KW-1185">Reference proteome</keyword>
<protein>
    <submittedName>
        <fullName evidence="2">Uncharacterized protein</fullName>
    </submittedName>
</protein>
<proteinExistence type="predicted"/>
<evidence type="ECO:0000313" key="2">
    <source>
        <dbReference type="EMBL" id="ACZ92033.1"/>
    </source>
</evidence>
<dbReference type="AlphaFoldDB" id="D2BFY1"/>
<feature type="region of interest" description="Disordered" evidence="1">
    <location>
        <begin position="324"/>
        <end position="378"/>
    </location>
</feature>
<evidence type="ECO:0000256" key="1">
    <source>
        <dbReference type="SAM" id="MobiDB-lite"/>
    </source>
</evidence>
<dbReference type="EMBL" id="CP001815">
    <property type="protein sequence ID" value="ACZ92033.1"/>
    <property type="molecule type" value="Genomic_DNA"/>
</dbReference>
<evidence type="ECO:0000313" key="3">
    <source>
        <dbReference type="Proteomes" id="UP000002029"/>
    </source>
</evidence>
<accession>D2BFY1</accession>
<geneLocation type="plasmid" evidence="2 3">
    <name>pSROS01</name>
</geneLocation>
<organism evidence="2 3">
    <name type="scientific">Streptosporangium roseum (strain ATCC 12428 / DSM 43021 / JCM 3005 / KCTC 9067 / NCIMB 10171 / NRRL 2505 / NI 9100)</name>
    <dbReference type="NCBI Taxonomy" id="479432"/>
    <lineage>
        <taxon>Bacteria</taxon>
        <taxon>Bacillati</taxon>
        <taxon>Actinomycetota</taxon>
        <taxon>Actinomycetes</taxon>
        <taxon>Streptosporangiales</taxon>
        <taxon>Streptosporangiaceae</taxon>
        <taxon>Streptosporangium</taxon>
    </lineage>
</organism>
<gene>
    <name evidence="2" type="ORF">Sros_9417</name>
</gene>
<reference evidence="2 3" key="1">
    <citation type="journal article" date="2010" name="Stand. Genomic Sci.">
        <title>Complete genome sequence of Streptosporangium roseum type strain (NI 9100).</title>
        <authorList>
            <person name="Nolan M."/>
            <person name="Sikorski J."/>
            <person name="Jando M."/>
            <person name="Lucas S."/>
            <person name="Lapidus A."/>
            <person name="Glavina Del Rio T."/>
            <person name="Chen F."/>
            <person name="Tice H."/>
            <person name="Pitluck S."/>
            <person name="Cheng J.F."/>
            <person name="Chertkov O."/>
            <person name="Sims D."/>
            <person name="Meincke L."/>
            <person name="Brettin T."/>
            <person name="Han C."/>
            <person name="Detter J.C."/>
            <person name="Bruce D."/>
            <person name="Goodwin L."/>
            <person name="Land M."/>
            <person name="Hauser L."/>
            <person name="Chang Y.J."/>
            <person name="Jeffries C.D."/>
            <person name="Ivanova N."/>
            <person name="Mavromatis K."/>
            <person name="Mikhailova N."/>
            <person name="Chen A."/>
            <person name="Palaniappan K."/>
            <person name="Chain P."/>
            <person name="Rohde M."/>
            <person name="Goker M."/>
            <person name="Bristow J."/>
            <person name="Eisen J.A."/>
            <person name="Markowitz V."/>
            <person name="Hugenholtz P."/>
            <person name="Kyrpides N.C."/>
            <person name="Klenk H.P."/>
        </authorList>
    </citation>
    <scope>NUCLEOTIDE SEQUENCE [LARGE SCALE GENOMIC DNA]</scope>
    <source>
        <strain evidence="3">ATCC 12428 / DSM 43021 / JCM 3005 / NI 9100</strain>
        <plasmid evidence="3">Plasmid pSROS01</plasmid>
    </source>
</reference>
<dbReference type="HOGENOM" id="CLU_615265_0_0_11"/>
<feature type="region of interest" description="Disordered" evidence="1">
    <location>
        <begin position="396"/>
        <end position="421"/>
    </location>
</feature>
<sequence>MLPRVPRKLWWRLVTLLETRGRLVHPCALRMARHLTHHADEAGRLVDIPAVLGSYSARHALGRRTGWTDFMRLVEAGLLRQVCAAAPERQARYVLALDLATLPDDLPVELAAELRRYIDDPRTAARGNPTMADVDAALAECEVIREGCATRGPAIRSSLGCGRLHTSPYTREGTSPSHRPRLSQQPRRPRQLPFEGQDFSEEKADALNFVRELSPEWARQRGGQMLSETEMVQLSHLVALLLRHMPRSEAKELLTAQVASATDLAKLITWRAGRTLNGLRRSHRRATAIQVDDDGSAHAAWLAANAERNTAAAERRTALVEEARRRARQIGGRREADADARLDERSRPTRPSSPEGLNGATGTGPAPSTVPRAAQGPLRAATESWEVFERDVLHRHAVPVSPEPPRLSEPEPEHTAEADAAALAAERAWLVQMMAARSSDAQQSR</sequence>
<dbReference type="KEGG" id="sro:Sros_9417"/>
<keyword evidence="2" id="KW-0614">Plasmid</keyword>
<feature type="compositionally biased region" description="Basic and acidic residues" evidence="1">
    <location>
        <begin position="332"/>
        <end position="347"/>
    </location>
</feature>
<feature type="compositionally biased region" description="Basic and acidic residues" evidence="1">
    <location>
        <begin position="406"/>
        <end position="417"/>
    </location>
</feature>